<reference evidence="2 3" key="2">
    <citation type="submission" date="2020-03" db="EMBL/GenBank/DDBJ databases">
        <authorList>
            <person name="Ichikawa N."/>
            <person name="Kimura A."/>
            <person name="Kitahashi Y."/>
            <person name="Uohara A."/>
        </authorList>
    </citation>
    <scope>NUCLEOTIDE SEQUENCE [LARGE SCALE GENOMIC DNA]</scope>
    <source>
        <strain evidence="2 3">NBRC 108639</strain>
    </source>
</reference>
<evidence type="ECO:0000259" key="1">
    <source>
        <dbReference type="Pfam" id="PF01593"/>
    </source>
</evidence>
<dbReference type="AlphaFoldDB" id="A0A6V8KLG5"/>
<organism evidence="2 3">
    <name type="scientific">Phytohabitans houttuyneae</name>
    <dbReference type="NCBI Taxonomy" id="1076126"/>
    <lineage>
        <taxon>Bacteria</taxon>
        <taxon>Bacillati</taxon>
        <taxon>Actinomycetota</taxon>
        <taxon>Actinomycetes</taxon>
        <taxon>Micromonosporales</taxon>
        <taxon>Micromonosporaceae</taxon>
    </lineage>
</organism>
<dbReference type="Gene3D" id="1.10.10.1620">
    <property type="match status" value="1"/>
</dbReference>
<dbReference type="GO" id="GO:0001716">
    <property type="term" value="F:L-amino-acid oxidase activity"/>
    <property type="evidence" value="ECO:0007669"/>
    <property type="project" value="TreeGrafter"/>
</dbReference>
<dbReference type="Gene3D" id="6.10.140.1210">
    <property type="match status" value="1"/>
</dbReference>
<dbReference type="Proteomes" id="UP000482800">
    <property type="component" value="Unassembled WGS sequence"/>
</dbReference>
<dbReference type="Gene3D" id="1.10.10.1790">
    <property type="match status" value="1"/>
</dbReference>
<sequence>MRTWGDGERRGGGDADDKWQRCLRLGQELAAMGPDGAETRRRYLEVLLGDGPSPAERPLRILVLGAGVAGLCAAYVLRRAGHDVRVLEADPDRIGGRLAAPPRSPFRDPLLYADAAGVSIPDTHPLTLSLVDGLGLRRRPAAPAAVPAGYSAVDLLEAVLDAVGEYHEADTPDGRVVGWARLLHDLDHLSLGRFLTEWAGLDTAAVTAIGRLEHAGYRMPMSFVDFYLRHLHAGPRVARWEIEGGSWRLPYALGPVLHDMVDLDRRVTRIEYHDPARPAAAYTHVAAEGPRVWVETVSGRGRRQGYLADAAVVTLPFAALRQVRVEPSLPAAKRRAVMALRYEPVTTVRLEFDRRWWEFDEERWRRELDALAPGLYDRYGQPPAHRSAPAGGTNRLASFPAGPVPGSDGGVVLASHARGGGATRWEAMTPDDRYARALRGLQEVYGNRIEAFYTGHGATGSWADGEAVLAPGQLTAHHLAGVAAAGALHFAGEHTSLRRSSVEGAIESGVRAALALDGQHRLAPVREPVCGGARR</sequence>
<name>A0A6V8KLG5_9ACTN</name>
<accession>A0A6V8KLG5</accession>
<dbReference type="InterPro" id="IPR002937">
    <property type="entry name" value="Amino_oxidase"/>
</dbReference>
<dbReference type="InterPro" id="IPR036188">
    <property type="entry name" value="FAD/NAD-bd_sf"/>
</dbReference>
<reference evidence="2 3" key="1">
    <citation type="submission" date="2020-03" db="EMBL/GenBank/DDBJ databases">
        <title>Whole genome shotgun sequence of Phytohabitans houttuyneae NBRC 108639.</title>
        <authorList>
            <person name="Komaki H."/>
            <person name="Tamura T."/>
        </authorList>
    </citation>
    <scope>NUCLEOTIDE SEQUENCE [LARGE SCALE GENOMIC DNA]</scope>
    <source>
        <strain evidence="2 3">NBRC 108639</strain>
    </source>
</reference>
<proteinExistence type="predicted"/>
<dbReference type="PANTHER" id="PTHR10742">
    <property type="entry name" value="FLAVIN MONOAMINE OXIDASE"/>
    <property type="match status" value="1"/>
</dbReference>
<dbReference type="PANTHER" id="PTHR10742:SF342">
    <property type="entry name" value="AMINE OXIDASE"/>
    <property type="match status" value="1"/>
</dbReference>
<dbReference type="InterPro" id="IPR050281">
    <property type="entry name" value="Flavin_monoamine_oxidase"/>
</dbReference>
<dbReference type="Pfam" id="PF01593">
    <property type="entry name" value="Amino_oxidase"/>
    <property type="match status" value="1"/>
</dbReference>
<dbReference type="SUPFAM" id="SSF54373">
    <property type="entry name" value="FAD-linked reductases, C-terminal domain"/>
    <property type="match status" value="1"/>
</dbReference>
<feature type="domain" description="Amine oxidase" evidence="1">
    <location>
        <begin position="68"/>
        <end position="513"/>
    </location>
</feature>
<keyword evidence="3" id="KW-1185">Reference proteome</keyword>
<evidence type="ECO:0000313" key="3">
    <source>
        <dbReference type="Proteomes" id="UP000482800"/>
    </source>
</evidence>
<dbReference type="Gene3D" id="3.30.70.2100">
    <property type="match status" value="1"/>
</dbReference>
<evidence type="ECO:0000313" key="2">
    <source>
        <dbReference type="EMBL" id="GFJ83358.1"/>
    </source>
</evidence>
<comment type="caution">
    <text evidence="2">The sequence shown here is derived from an EMBL/GenBank/DDBJ whole genome shotgun (WGS) entry which is preliminary data.</text>
</comment>
<dbReference type="Gene3D" id="1.10.405.10">
    <property type="entry name" value="Guanine Nucleotide Dissociation Inhibitor, domain 1"/>
    <property type="match status" value="1"/>
</dbReference>
<dbReference type="EMBL" id="BLPF01000003">
    <property type="protein sequence ID" value="GFJ83358.1"/>
    <property type="molecule type" value="Genomic_DNA"/>
</dbReference>
<gene>
    <name evidence="2" type="ORF">Phou_075380</name>
</gene>
<dbReference type="GO" id="GO:0009063">
    <property type="term" value="P:amino acid catabolic process"/>
    <property type="evidence" value="ECO:0007669"/>
    <property type="project" value="TreeGrafter"/>
</dbReference>
<protein>
    <submittedName>
        <fullName evidence="2">Amine oxidase</fullName>
    </submittedName>
</protein>
<dbReference type="RefSeq" id="WP_173065740.1">
    <property type="nucleotide sequence ID" value="NZ_BAABGO010000020.1"/>
</dbReference>
<dbReference type="SUPFAM" id="SSF51905">
    <property type="entry name" value="FAD/NAD(P)-binding domain"/>
    <property type="match status" value="1"/>
</dbReference>
<dbReference type="Gene3D" id="3.50.50.60">
    <property type="entry name" value="FAD/NAD(P)-binding domain"/>
    <property type="match status" value="1"/>
</dbReference>